<reference evidence="9" key="1">
    <citation type="submission" date="2025-08" db="UniProtKB">
        <authorList>
            <consortium name="RefSeq"/>
        </authorList>
    </citation>
    <scope>IDENTIFICATION</scope>
</reference>
<organism evidence="8 9">
    <name type="scientific">Galendromus occidentalis</name>
    <name type="common">western predatory mite</name>
    <dbReference type="NCBI Taxonomy" id="34638"/>
    <lineage>
        <taxon>Eukaryota</taxon>
        <taxon>Metazoa</taxon>
        <taxon>Ecdysozoa</taxon>
        <taxon>Arthropoda</taxon>
        <taxon>Chelicerata</taxon>
        <taxon>Arachnida</taxon>
        <taxon>Acari</taxon>
        <taxon>Parasitiformes</taxon>
        <taxon>Mesostigmata</taxon>
        <taxon>Gamasina</taxon>
        <taxon>Phytoseioidea</taxon>
        <taxon>Phytoseiidae</taxon>
        <taxon>Typhlodrominae</taxon>
        <taxon>Galendromus</taxon>
    </lineage>
</organism>
<dbReference type="PANTHER" id="PTHR13615:SF3">
    <property type="entry name" value="GLYCOSYLTRANSFERASE-LIKE DOMAIN-CONTAINING PROTEIN 1"/>
    <property type="match status" value="1"/>
</dbReference>
<dbReference type="Pfam" id="PF12038">
    <property type="entry name" value="QTMAN_N"/>
    <property type="match status" value="1"/>
</dbReference>
<dbReference type="AlphaFoldDB" id="A0AAJ6QQB0"/>
<evidence type="ECO:0000313" key="9">
    <source>
        <dbReference type="RefSeq" id="XP_003742354.1"/>
    </source>
</evidence>
<dbReference type="GeneID" id="100897738"/>
<accession>A0AAJ6QQB0</accession>
<evidence type="ECO:0000256" key="6">
    <source>
        <dbReference type="ARBA" id="ARBA00048439"/>
    </source>
</evidence>
<evidence type="ECO:0000256" key="4">
    <source>
        <dbReference type="ARBA" id="ARBA00044517"/>
    </source>
</evidence>
<proteinExistence type="inferred from homology"/>
<dbReference type="Gene3D" id="3.40.50.2000">
    <property type="entry name" value="Glycogen Phosphorylase B"/>
    <property type="match status" value="1"/>
</dbReference>
<protein>
    <recommendedName>
        <fullName evidence="5">tRNA-queuosine alpha-mannosyltransferase</fullName>
        <ecNumber evidence="4">2.4.1.110</ecNumber>
    </recommendedName>
</protein>
<dbReference type="InterPro" id="IPR022701">
    <property type="entry name" value="QTMAN_N"/>
</dbReference>
<keyword evidence="2" id="KW-0328">Glycosyltransferase</keyword>
<keyword evidence="3" id="KW-0808">Transferase</keyword>
<sequence>MDVAKPTTLIVEPFYGGSHAQLMELFVREFQSQTPFELISMRATKWHWRARTSALWLSQNIPRERGFKKLFITSVVNLAELLGLRRDLAEIEEKIVYFHENQLDYPVLDEKERNFQYGYNQIMTALAADRVIFNSGYNASSFLSRIDSFLNKQPDYHTQCRHLIEKKCSVLFFPINLERFNSPSGNDVLHILWPHRWEHDKDPNAFFEVLRDLKGSGCSFEVSVLGESYGEVPPVFHEARDFLEGMIRNWGYASSRDEYSNILRSSDIVVSTAIHEFYGVAVLEAVFCGAYPLVPNRLSYPELLPQQCLYSTRAQLVKRLKEFCRKPHVPRKLASEIDLAPYHWVGLKEKYRSLLF</sequence>
<comment type="similarity">
    <text evidence="1">Belongs to the glycosyltransferase group 1 family. Glycosyltransferase 4 subfamily.</text>
</comment>
<dbReference type="InterPro" id="IPR051862">
    <property type="entry name" value="GT-like_domain_containing_1"/>
</dbReference>
<dbReference type="CDD" id="cd01635">
    <property type="entry name" value="Glycosyltransferase_GTB-type"/>
    <property type="match status" value="1"/>
</dbReference>
<evidence type="ECO:0000256" key="5">
    <source>
        <dbReference type="ARBA" id="ARBA00044539"/>
    </source>
</evidence>
<keyword evidence="8" id="KW-1185">Reference proteome</keyword>
<dbReference type="GO" id="GO:0016438">
    <property type="term" value="F:tRNA-queuosine(34) beta-mannosyltransferase activity"/>
    <property type="evidence" value="ECO:0007669"/>
    <property type="project" value="UniProtKB-EC"/>
</dbReference>
<dbReference type="PANTHER" id="PTHR13615">
    <property type="entry name" value="GLYCOSYLTRANSFERASE-LIKE 1"/>
    <property type="match status" value="1"/>
</dbReference>
<dbReference type="SUPFAM" id="SSF53756">
    <property type="entry name" value="UDP-Glycosyltransferase/glycogen phosphorylase"/>
    <property type="match status" value="1"/>
</dbReference>
<comment type="catalytic activity">
    <reaction evidence="6">
        <text>queuosine(34) in tRNA(Asp) + GDP-alpha-D-mannose = O-4''-alpha-D-mannosylqueuosine(34) in tRNA(Asp) + GDP + H(+)</text>
        <dbReference type="Rhea" id="RHEA:12885"/>
        <dbReference type="Rhea" id="RHEA-COMP:18572"/>
        <dbReference type="Rhea" id="RHEA-COMP:18581"/>
        <dbReference type="ChEBI" id="CHEBI:15378"/>
        <dbReference type="ChEBI" id="CHEBI:57527"/>
        <dbReference type="ChEBI" id="CHEBI:58189"/>
        <dbReference type="ChEBI" id="CHEBI:194431"/>
        <dbReference type="ChEBI" id="CHEBI:194442"/>
        <dbReference type="EC" id="2.4.1.110"/>
    </reaction>
    <physiologicalReaction direction="left-to-right" evidence="6">
        <dbReference type="Rhea" id="RHEA:12886"/>
    </physiologicalReaction>
</comment>
<dbReference type="Proteomes" id="UP000694867">
    <property type="component" value="Unplaced"/>
</dbReference>
<evidence type="ECO:0000313" key="8">
    <source>
        <dbReference type="Proteomes" id="UP000694867"/>
    </source>
</evidence>
<dbReference type="KEGG" id="goe:100897738"/>
<gene>
    <name evidence="9" type="primary">LOC100897738</name>
</gene>
<evidence type="ECO:0000259" key="7">
    <source>
        <dbReference type="Pfam" id="PF12038"/>
    </source>
</evidence>
<dbReference type="EC" id="2.4.1.110" evidence="4"/>
<evidence type="ECO:0000256" key="1">
    <source>
        <dbReference type="ARBA" id="ARBA00009481"/>
    </source>
</evidence>
<evidence type="ECO:0000256" key="3">
    <source>
        <dbReference type="ARBA" id="ARBA00022679"/>
    </source>
</evidence>
<dbReference type="RefSeq" id="XP_003742354.1">
    <property type="nucleotide sequence ID" value="XM_003742306.1"/>
</dbReference>
<feature type="domain" description="tRNA-queuosine alpha-mannosyltransferase N-terminal" evidence="7">
    <location>
        <begin position="9"/>
        <end position="175"/>
    </location>
</feature>
<name>A0AAJ6QQB0_9ACAR</name>
<evidence type="ECO:0000256" key="2">
    <source>
        <dbReference type="ARBA" id="ARBA00022676"/>
    </source>
</evidence>